<dbReference type="AlphaFoldDB" id="A0A0A9C688"/>
<proteinExistence type="predicted"/>
<dbReference type="EMBL" id="GBRH01226081">
    <property type="protein sequence ID" value="JAD71814.1"/>
    <property type="molecule type" value="Transcribed_RNA"/>
</dbReference>
<name>A0A0A9C688_ARUDO</name>
<reference evidence="1" key="2">
    <citation type="journal article" date="2015" name="Data Brief">
        <title>Shoot transcriptome of the giant reed, Arundo donax.</title>
        <authorList>
            <person name="Barrero R.A."/>
            <person name="Guerrero F.D."/>
            <person name="Moolhuijzen P."/>
            <person name="Goolsby J.A."/>
            <person name="Tidwell J."/>
            <person name="Bellgard S.E."/>
            <person name="Bellgard M.I."/>
        </authorList>
    </citation>
    <scope>NUCLEOTIDE SEQUENCE</scope>
    <source>
        <tissue evidence="1">Shoot tissue taken approximately 20 cm above the soil surface</tissue>
    </source>
</reference>
<reference evidence="1" key="1">
    <citation type="submission" date="2014-09" db="EMBL/GenBank/DDBJ databases">
        <authorList>
            <person name="Magalhaes I.L.F."/>
            <person name="Oliveira U."/>
            <person name="Santos F.R."/>
            <person name="Vidigal T.H.D.A."/>
            <person name="Brescovit A.D."/>
            <person name="Santos A.J."/>
        </authorList>
    </citation>
    <scope>NUCLEOTIDE SEQUENCE</scope>
    <source>
        <tissue evidence="1">Shoot tissue taken approximately 20 cm above the soil surface</tissue>
    </source>
</reference>
<organism evidence="1">
    <name type="scientific">Arundo donax</name>
    <name type="common">Giant reed</name>
    <name type="synonym">Donax arundinaceus</name>
    <dbReference type="NCBI Taxonomy" id="35708"/>
    <lineage>
        <taxon>Eukaryota</taxon>
        <taxon>Viridiplantae</taxon>
        <taxon>Streptophyta</taxon>
        <taxon>Embryophyta</taxon>
        <taxon>Tracheophyta</taxon>
        <taxon>Spermatophyta</taxon>
        <taxon>Magnoliopsida</taxon>
        <taxon>Liliopsida</taxon>
        <taxon>Poales</taxon>
        <taxon>Poaceae</taxon>
        <taxon>PACMAD clade</taxon>
        <taxon>Arundinoideae</taxon>
        <taxon>Arundineae</taxon>
        <taxon>Arundo</taxon>
    </lineage>
</organism>
<accession>A0A0A9C688</accession>
<evidence type="ECO:0000313" key="1">
    <source>
        <dbReference type="EMBL" id="JAD71814.1"/>
    </source>
</evidence>
<protein>
    <submittedName>
        <fullName evidence="1">Uncharacterized protein</fullName>
    </submittedName>
</protein>
<sequence>MHTLFLFVVVPVYHSLKLVSSTSFVFCSFHLVFLTHRILTHLLITVSTNSRSLPVRDPTLQLPKRILLGSTSFLNLRTRRVKCKHLCSFFTTPGRRCSAPLRMRRPDSCPLITVSRSRNDAPLRG</sequence>